<evidence type="ECO:0000313" key="3">
    <source>
        <dbReference type="Proteomes" id="UP000308197"/>
    </source>
</evidence>
<dbReference type="EMBL" id="ML210971">
    <property type="protein sequence ID" value="TFK94282.1"/>
    <property type="molecule type" value="Genomic_DNA"/>
</dbReference>
<feature type="compositionally biased region" description="Acidic residues" evidence="1">
    <location>
        <begin position="148"/>
        <end position="164"/>
    </location>
</feature>
<organism evidence="2 3">
    <name type="scientific">Polyporus arcularius HHB13444</name>
    <dbReference type="NCBI Taxonomy" id="1314778"/>
    <lineage>
        <taxon>Eukaryota</taxon>
        <taxon>Fungi</taxon>
        <taxon>Dikarya</taxon>
        <taxon>Basidiomycota</taxon>
        <taxon>Agaricomycotina</taxon>
        <taxon>Agaricomycetes</taxon>
        <taxon>Polyporales</taxon>
        <taxon>Polyporaceae</taxon>
        <taxon>Polyporus</taxon>
    </lineage>
</organism>
<name>A0A5C3PXI3_9APHY</name>
<keyword evidence="3" id="KW-1185">Reference proteome</keyword>
<evidence type="ECO:0000313" key="2">
    <source>
        <dbReference type="EMBL" id="TFK94282.1"/>
    </source>
</evidence>
<dbReference type="InParanoid" id="A0A5C3PXI3"/>
<dbReference type="Proteomes" id="UP000308197">
    <property type="component" value="Unassembled WGS sequence"/>
</dbReference>
<accession>A0A5C3PXI3</accession>
<reference evidence="2 3" key="1">
    <citation type="journal article" date="2019" name="Nat. Ecol. Evol.">
        <title>Megaphylogeny resolves global patterns of mushroom evolution.</title>
        <authorList>
            <person name="Varga T."/>
            <person name="Krizsan K."/>
            <person name="Foldi C."/>
            <person name="Dima B."/>
            <person name="Sanchez-Garcia M."/>
            <person name="Sanchez-Ramirez S."/>
            <person name="Szollosi G.J."/>
            <person name="Szarkandi J.G."/>
            <person name="Papp V."/>
            <person name="Albert L."/>
            <person name="Andreopoulos W."/>
            <person name="Angelini C."/>
            <person name="Antonin V."/>
            <person name="Barry K.W."/>
            <person name="Bougher N.L."/>
            <person name="Buchanan P."/>
            <person name="Buyck B."/>
            <person name="Bense V."/>
            <person name="Catcheside P."/>
            <person name="Chovatia M."/>
            <person name="Cooper J."/>
            <person name="Damon W."/>
            <person name="Desjardin D."/>
            <person name="Finy P."/>
            <person name="Geml J."/>
            <person name="Haridas S."/>
            <person name="Hughes K."/>
            <person name="Justo A."/>
            <person name="Karasinski D."/>
            <person name="Kautmanova I."/>
            <person name="Kiss B."/>
            <person name="Kocsube S."/>
            <person name="Kotiranta H."/>
            <person name="LaButti K.M."/>
            <person name="Lechner B.E."/>
            <person name="Liimatainen K."/>
            <person name="Lipzen A."/>
            <person name="Lukacs Z."/>
            <person name="Mihaltcheva S."/>
            <person name="Morgado L.N."/>
            <person name="Niskanen T."/>
            <person name="Noordeloos M.E."/>
            <person name="Ohm R.A."/>
            <person name="Ortiz-Santana B."/>
            <person name="Ovrebo C."/>
            <person name="Racz N."/>
            <person name="Riley R."/>
            <person name="Savchenko A."/>
            <person name="Shiryaev A."/>
            <person name="Soop K."/>
            <person name="Spirin V."/>
            <person name="Szebenyi C."/>
            <person name="Tomsovsky M."/>
            <person name="Tulloss R.E."/>
            <person name="Uehling J."/>
            <person name="Grigoriev I.V."/>
            <person name="Vagvolgyi C."/>
            <person name="Papp T."/>
            <person name="Martin F.M."/>
            <person name="Miettinen O."/>
            <person name="Hibbett D.S."/>
            <person name="Nagy L.G."/>
        </authorList>
    </citation>
    <scope>NUCLEOTIDE SEQUENCE [LARGE SCALE GENOMIC DNA]</scope>
    <source>
        <strain evidence="2 3">HHB13444</strain>
    </source>
</reference>
<evidence type="ECO:0000256" key="1">
    <source>
        <dbReference type="SAM" id="MobiDB-lite"/>
    </source>
</evidence>
<sequence>MSPPGSSSRKKPVCQKCGHLMAGHKRPYGIPVCPRDSSVPAECLPVSDDDNDNDNRVPTLAESSTRSRSIPDFTFDPSSSGYWHRPNPNWVDRDPPQPNPFQEIPERSGSWVSTEPASGSRASPARPQRRAFPGRPRHTEVINVDGHEESDEEDGTQSTDDFDFVPDNTSDTQSTVSTTSSSTILKRVSRGLSLVLGQSTPLASLYSSPRDDVTAIASAAQDEGLYTRVVHLDHRVKTEPLTPTRTTPTRDHSWWIAVGRDRNAVDAIVDAQTPRKPVRRGDTIVLDPTGSRAASAEAGEPYDFARGLSTERNERIGTFPEDPHKVRNTFVDTLVAGAVGGLVVFYCLSSL</sequence>
<dbReference type="AlphaFoldDB" id="A0A5C3PXI3"/>
<protein>
    <submittedName>
        <fullName evidence="2">Uncharacterized protein</fullName>
    </submittedName>
</protein>
<proteinExistence type="predicted"/>
<feature type="compositionally biased region" description="Low complexity" evidence="1">
    <location>
        <begin position="116"/>
        <end position="133"/>
    </location>
</feature>
<gene>
    <name evidence="2" type="ORF">K466DRAFT_398765</name>
</gene>
<feature type="region of interest" description="Disordered" evidence="1">
    <location>
        <begin position="23"/>
        <end position="176"/>
    </location>
</feature>